<reference evidence="2" key="1">
    <citation type="journal article" date="2019" name="Int. J. Syst. Evol. Microbiol.">
        <title>The Global Catalogue of Microorganisms (GCM) 10K type strain sequencing project: providing services to taxonomists for standard genome sequencing and annotation.</title>
        <authorList>
            <consortium name="The Broad Institute Genomics Platform"/>
            <consortium name="The Broad Institute Genome Sequencing Center for Infectious Disease"/>
            <person name="Wu L."/>
            <person name="Ma J."/>
        </authorList>
    </citation>
    <scope>NUCLEOTIDE SEQUENCE [LARGE SCALE GENOMIC DNA]</scope>
    <source>
        <strain evidence="2">JCM 17933</strain>
    </source>
</reference>
<dbReference type="PANTHER" id="PTHR17985:SF8">
    <property type="entry name" value="TRANSPORT AND GOLGI ORGANIZATION PROTEIN 2 HOMOLOG"/>
    <property type="match status" value="1"/>
</dbReference>
<dbReference type="EMBL" id="BAABHF010000058">
    <property type="protein sequence ID" value="GAA4517832.1"/>
    <property type="molecule type" value="Genomic_DNA"/>
</dbReference>
<sequence>MCTAIVGYDPRARVPVFLAGVRDEMLDRAWTPPARHWPGRPGLIGGRDELAGGTWLAADPVAPRVACVLNGRGPLVPEERRRSRGELPLLIAGGGEPDGDLSRYDPFHLIGAEPAGVRLWSWNGERLTTRALDPGVHIVVNSGLAEPGTRCDDDGLSARVAHFRPLFEAAPRDRASWRRLLDGDGLDPADPRALIVRRVYGDGRVWGTTSISLTTLGVDAMTGYDFTAAPGDPAAWRPVPLS</sequence>
<protein>
    <submittedName>
        <fullName evidence="1">NRDE family protein</fullName>
    </submittedName>
</protein>
<dbReference type="InterPro" id="IPR008551">
    <property type="entry name" value="TANGO2"/>
</dbReference>
<name>A0ABP8R4H2_9ACTN</name>
<proteinExistence type="predicted"/>
<dbReference type="RefSeq" id="WP_345474879.1">
    <property type="nucleotide sequence ID" value="NZ_BAABHF010000058.1"/>
</dbReference>
<dbReference type="Pfam" id="PF05742">
    <property type="entry name" value="TANGO2"/>
    <property type="match status" value="1"/>
</dbReference>
<organism evidence="1 2">
    <name type="scientific">Actinoallomurus oryzae</name>
    <dbReference type="NCBI Taxonomy" id="502180"/>
    <lineage>
        <taxon>Bacteria</taxon>
        <taxon>Bacillati</taxon>
        <taxon>Actinomycetota</taxon>
        <taxon>Actinomycetes</taxon>
        <taxon>Streptosporangiales</taxon>
        <taxon>Thermomonosporaceae</taxon>
        <taxon>Actinoallomurus</taxon>
    </lineage>
</organism>
<comment type="caution">
    <text evidence="1">The sequence shown here is derived from an EMBL/GenBank/DDBJ whole genome shotgun (WGS) entry which is preliminary data.</text>
</comment>
<gene>
    <name evidence="1" type="ORF">GCM10023191_091070</name>
</gene>
<dbReference type="Proteomes" id="UP001500503">
    <property type="component" value="Unassembled WGS sequence"/>
</dbReference>
<evidence type="ECO:0000313" key="1">
    <source>
        <dbReference type="EMBL" id="GAA4517832.1"/>
    </source>
</evidence>
<evidence type="ECO:0000313" key="2">
    <source>
        <dbReference type="Proteomes" id="UP001500503"/>
    </source>
</evidence>
<accession>A0ABP8R4H2</accession>
<keyword evidence="2" id="KW-1185">Reference proteome</keyword>
<dbReference type="PANTHER" id="PTHR17985">
    <property type="entry name" value="SER/THR-RICH PROTEIN T10 IN DGCR REGION"/>
    <property type="match status" value="1"/>
</dbReference>